<dbReference type="EC" id="3.4.21.92" evidence="1"/>
<name>A0AC61RVB4_9FIRM</name>
<keyword evidence="1" id="KW-0378">Hydrolase</keyword>
<comment type="caution">
    <text evidence="1">The sequence shown here is derived from an EMBL/GenBank/DDBJ whole genome shotgun (WGS) entry which is preliminary data.</text>
</comment>
<dbReference type="Proteomes" id="UP000304953">
    <property type="component" value="Unassembled WGS sequence"/>
</dbReference>
<proteinExistence type="predicted"/>
<reference evidence="1" key="1">
    <citation type="submission" date="2019-04" db="EMBL/GenBank/DDBJ databases">
        <title>Microbes associate with the intestines of laboratory mice.</title>
        <authorList>
            <person name="Navarre W."/>
            <person name="Wong E."/>
            <person name="Huang K."/>
            <person name="Tropini C."/>
            <person name="Ng K."/>
            <person name="Yu B."/>
        </authorList>
    </citation>
    <scope>NUCLEOTIDE SEQUENCE</scope>
    <source>
        <strain evidence="1">NM01_1-7b</strain>
    </source>
</reference>
<accession>A0AC61RVB4</accession>
<sequence>MAGKAADPASGDLENKEENRMSLVPYVVEQTSRGERSYDIYSRLLKDRIIFLGEEVNEVTAGLVVAQLLFLESEDPGKDIHLYINSPGGVVTAGLAIYDTMNYIKCDVETICIGLAASMGAFLLAGGTKGKRFALPNAEIMIHQPSGGAKGQATDIQIVADNIQKTKHRLNTILSENTGKPYEVIAADTERDNYMSAEEAKEYGLIDGVITNRK</sequence>
<organism evidence="1 2">
    <name type="scientific">Petralouisia muris</name>
    <dbReference type="NCBI Taxonomy" id="3032872"/>
    <lineage>
        <taxon>Bacteria</taxon>
        <taxon>Bacillati</taxon>
        <taxon>Bacillota</taxon>
        <taxon>Clostridia</taxon>
        <taxon>Lachnospirales</taxon>
        <taxon>Lachnospiraceae</taxon>
        <taxon>Petralouisia</taxon>
    </lineage>
</organism>
<evidence type="ECO:0000313" key="2">
    <source>
        <dbReference type="Proteomes" id="UP000304953"/>
    </source>
</evidence>
<keyword evidence="2" id="KW-1185">Reference proteome</keyword>
<gene>
    <name evidence="1" type="primary">clpP</name>
    <name evidence="1" type="ORF">E5329_13420</name>
</gene>
<protein>
    <submittedName>
        <fullName evidence="1">ATP-dependent Clp endopeptidase proteolytic subunit ClpP</fullName>
        <ecNumber evidence="1">3.4.21.92</ecNumber>
    </submittedName>
</protein>
<dbReference type="EMBL" id="SRYA01000025">
    <property type="protein sequence ID" value="TGY95719.1"/>
    <property type="molecule type" value="Genomic_DNA"/>
</dbReference>
<evidence type="ECO:0000313" key="1">
    <source>
        <dbReference type="EMBL" id="TGY95719.1"/>
    </source>
</evidence>